<comment type="caution">
    <text evidence="2">The sequence shown here is derived from an EMBL/GenBank/DDBJ whole genome shotgun (WGS) entry which is preliminary data.</text>
</comment>
<dbReference type="Proteomes" id="UP001152622">
    <property type="component" value="Chromosome 18"/>
</dbReference>
<evidence type="ECO:0000313" key="2">
    <source>
        <dbReference type="EMBL" id="KAJ8338493.1"/>
    </source>
</evidence>
<gene>
    <name evidence="2" type="ORF">SKAU_G00374590</name>
</gene>
<proteinExistence type="predicted"/>
<sequence length="128" mass="14138">MSLLHLQRHRNRPQLPSTVMDVGHATPLPYLPLKPFKVGRRRADISRRARLPRGPPPLIRITGKAPRRESAGLSLIRHLPAPGPALQRRSVAGGQPASPDCFYQTFTSDSRSGIGAPEIYLSSYDLMP</sequence>
<protein>
    <submittedName>
        <fullName evidence="2">Uncharacterized protein</fullName>
    </submittedName>
</protein>
<evidence type="ECO:0000313" key="3">
    <source>
        <dbReference type="Proteomes" id="UP001152622"/>
    </source>
</evidence>
<reference evidence="2" key="1">
    <citation type="journal article" date="2023" name="Science">
        <title>Genome structures resolve the early diversification of teleost fishes.</title>
        <authorList>
            <person name="Parey E."/>
            <person name="Louis A."/>
            <person name="Montfort J."/>
            <person name="Bouchez O."/>
            <person name="Roques C."/>
            <person name="Iampietro C."/>
            <person name="Lluch J."/>
            <person name="Castinel A."/>
            <person name="Donnadieu C."/>
            <person name="Desvignes T."/>
            <person name="Floi Bucao C."/>
            <person name="Jouanno E."/>
            <person name="Wen M."/>
            <person name="Mejri S."/>
            <person name="Dirks R."/>
            <person name="Jansen H."/>
            <person name="Henkel C."/>
            <person name="Chen W.J."/>
            <person name="Zahm M."/>
            <person name="Cabau C."/>
            <person name="Klopp C."/>
            <person name="Thompson A.W."/>
            <person name="Robinson-Rechavi M."/>
            <person name="Braasch I."/>
            <person name="Lecointre G."/>
            <person name="Bobe J."/>
            <person name="Postlethwait J.H."/>
            <person name="Berthelot C."/>
            <person name="Roest Crollius H."/>
            <person name="Guiguen Y."/>
        </authorList>
    </citation>
    <scope>NUCLEOTIDE SEQUENCE</scope>
    <source>
        <strain evidence="2">WJC10195</strain>
    </source>
</reference>
<dbReference type="AlphaFoldDB" id="A0A9Q1EGQ3"/>
<feature type="compositionally biased region" description="Basic residues" evidence="1">
    <location>
        <begin position="1"/>
        <end position="12"/>
    </location>
</feature>
<keyword evidence="3" id="KW-1185">Reference proteome</keyword>
<name>A0A9Q1EGQ3_SYNKA</name>
<evidence type="ECO:0000256" key="1">
    <source>
        <dbReference type="SAM" id="MobiDB-lite"/>
    </source>
</evidence>
<organism evidence="2 3">
    <name type="scientific">Synaphobranchus kaupii</name>
    <name type="common">Kaup's arrowtooth eel</name>
    <dbReference type="NCBI Taxonomy" id="118154"/>
    <lineage>
        <taxon>Eukaryota</taxon>
        <taxon>Metazoa</taxon>
        <taxon>Chordata</taxon>
        <taxon>Craniata</taxon>
        <taxon>Vertebrata</taxon>
        <taxon>Euteleostomi</taxon>
        <taxon>Actinopterygii</taxon>
        <taxon>Neopterygii</taxon>
        <taxon>Teleostei</taxon>
        <taxon>Anguilliformes</taxon>
        <taxon>Synaphobranchidae</taxon>
        <taxon>Synaphobranchus</taxon>
    </lineage>
</organism>
<dbReference type="EMBL" id="JAINUF010000018">
    <property type="protein sequence ID" value="KAJ8338493.1"/>
    <property type="molecule type" value="Genomic_DNA"/>
</dbReference>
<feature type="region of interest" description="Disordered" evidence="1">
    <location>
        <begin position="1"/>
        <end position="20"/>
    </location>
</feature>
<accession>A0A9Q1EGQ3</accession>